<proteinExistence type="predicted"/>
<feature type="region of interest" description="Disordered" evidence="1">
    <location>
        <begin position="151"/>
        <end position="174"/>
    </location>
</feature>
<protein>
    <submittedName>
        <fullName evidence="2">Unannotated protein</fullName>
    </submittedName>
</protein>
<evidence type="ECO:0000313" key="2">
    <source>
        <dbReference type="EMBL" id="CAB4791689.1"/>
    </source>
</evidence>
<dbReference type="EMBL" id="CAFAAM010000001">
    <property type="protein sequence ID" value="CAB4791689.1"/>
    <property type="molecule type" value="Genomic_DNA"/>
</dbReference>
<sequence>MPEPAPVRKATLPSNRPGITYDMEISPLVMRAEILAHRAVGMHRATMFSEGGSGAIRCQDVEAPRGVSREELEMDIKAGSRLACPECSVELVVVRPPSSPVALTCGGVEVVEAAADRPGGGHADASGDGTLVGKRYADEDSGIEVLCAKPGPGTLAADGREVPIKGAKPLPSSD</sequence>
<gene>
    <name evidence="2" type="ORF">UFOPK3010_00014</name>
</gene>
<accession>A0A6J6X5P4</accession>
<dbReference type="AlphaFoldDB" id="A0A6J6X5P4"/>
<reference evidence="2" key="1">
    <citation type="submission" date="2020-05" db="EMBL/GenBank/DDBJ databases">
        <authorList>
            <person name="Chiriac C."/>
            <person name="Salcher M."/>
            <person name="Ghai R."/>
            <person name="Kavagutti S V."/>
        </authorList>
    </citation>
    <scope>NUCLEOTIDE SEQUENCE</scope>
</reference>
<name>A0A6J6X5P4_9ZZZZ</name>
<organism evidence="2">
    <name type="scientific">freshwater metagenome</name>
    <dbReference type="NCBI Taxonomy" id="449393"/>
    <lineage>
        <taxon>unclassified sequences</taxon>
        <taxon>metagenomes</taxon>
        <taxon>ecological metagenomes</taxon>
    </lineage>
</organism>
<evidence type="ECO:0000256" key="1">
    <source>
        <dbReference type="SAM" id="MobiDB-lite"/>
    </source>
</evidence>